<dbReference type="Proteomes" id="UP000294933">
    <property type="component" value="Unassembled WGS sequence"/>
</dbReference>
<feature type="compositionally biased region" description="Low complexity" evidence="1">
    <location>
        <begin position="1"/>
        <end position="38"/>
    </location>
</feature>
<protein>
    <submittedName>
        <fullName evidence="2">Uncharacterized protein</fullName>
    </submittedName>
</protein>
<sequence length="206" mass="22033">RSPAQRPAASPRASSANPSAHPSMQLSSQQLSSQSAAAPGIHSSARNLRSRKEPSPIAGPSSQRLPAASPELEHWTTFVAKLSRNAYGLLSKYRPLDKEWFGGFPTYDEAVPSLLEMQAAFADPSNREKVFSAIPFADGAAFKGIKLACGTISRTPAVLSDCHGTGVNIPWADLEKCALETEEEREKLTESAKSQKKGKGKGTAKK</sequence>
<feature type="region of interest" description="Disordered" evidence="1">
    <location>
        <begin position="1"/>
        <end position="68"/>
    </location>
</feature>
<dbReference type="AlphaFoldDB" id="A0A4Y7PGU8"/>
<feature type="compositionally biased region" description="Basic residues" evidence="1">
    <location>
        <begin position="194"/>
        <end position="206"/>
    </location>
</feature>
<feature type="region of interest" description="Disordered" evidence="1">
    <location>
        <begin position="183"/>
        <end position="206"/>
    </location>
</feature>
<name>A0A4Y7PGU8_9AGAM</name>
<gene>
    <name evidence="2" type="ORF">BD410DRAFT_810418</name>
</gene>
<reference evidence="2 3" key="1">
    <citation type="submission" date="2018-06" db="EMBL/GenBank/DDBJ databases">
        <title>A transcriptomic atlas of mushroom development highlights an independent origin of complex multicellularity.</title>
        <authorList>
            <consortium name="DOE Joint Genome Institute"/>
            <person name="Krizsan K."/>
            <person name="Almasi E."/>
            <person name="Merenyi Z."/>
            <person name="Sahu N."/>
            <person name="Viragh M."/>
            <person name="Koszo T."/>
            <person name="Mondo S."/>
            <person name="Kiss B."/>
            <person name="Balint B."/>
            <person name="Kues U."/>
            <person name="Barry K."/>
            <person name="Hegedus J.C."/>
            <person name="Henrissat B."/>
            <person name="Johnson J."/>
            <person name="Lipzen A."/>
            <person name="Ohm R."/>
            <person name="Nagy I."/>
            <person name="Pangilinan J."/>
            <person name="Yan J."/>
            <person name="Xiong Y."/>
            <person name="Grigoriev I.V."/>
            <person name="Hibbett D.S."/>
            <person name="Nagy L.G."/>
        </authorList>
    </citation>
    <scope>NUCLEOTIDE SEQUENCE [LARGE SCALE GENOMIC DNA]</scope>
    <source>
        <strain evidence="2 3">SZMC22713</strain>
    </source>
</reference>
<evidence type="ECO:0000313" key="3">
    <source>
        <dbReference type="Proteomes" id="UP000294933"/>
    </source>
</evidence>
<dbReference type="VEuPathDB" id="FungiDB:BD410DRAFT_810418"/>
<keyword evidence="3" id="KW-1185">Reference proteome</keyword>
<dbReference type="EMBL" id="ML170538">
    <property type="protein sequence ID" value="TDL13590.1"/>
    <property type="molecule type" value="Genomic_DNA"/>
</dbReference>
<feature type="non-terminal residue" evidence="2">
    <location>
        <position position="1"/>
    </location>
</feature>
<evidence type="ECO:0000256" key="1">
    <source>
        <dbReference type="SAM" id="MobiDB-lite"/>
    </source>
</evidence>
<accession>A0A4Y7PGU8</accession>
<proteinExistence type="predicted"/>
<organism evidence="2 3">
    <name type="scientific">Rickenella mellea</name>
    <dbReference type="NCBI Taxonomy" id="50990"/>
    <lineage>
        <taxon>Eukaryota</taxon>
        <taxon>Fungi</taxon>
        <taxon>Dikarya</taxon>
        <taxon>Basidiomycota</taxon>
        <taxon>Agaricomycotina</taxon>
        <taxon>Agaricomycetes</taxon>
        <taxon>Hymenochaetales</taxon>
        <taxon>Rickenellaceae</taxon>
        <taxon>Rickenella</taxon>
    </lineage>
</organism>
<evidence type="ECO:0000313" key="2">
    <source>
        <dbReference type="EMBL" id="TDL13590.1"/>
    </source>
</evidence>